<feature type="transmembrane region" description="Helical" evidence="5">
    <location>
        <begin position="217"/>
        <end position="239"/>
    </location>
</feature>
<evidence type="ECO:0000256" key="5">
    <source>
        <dbReference type="SAM" id="Phobius"/>
    </source>
</evidence>
<keyword evidence="2 5" id="KW-0812">Transmembrane</keyword>
<feature type="transmembrane region" description="Helical" evidence="5">
    <location>
        <begin position="245"/>
        <end position="263"/>
    </location>
</feature>
<organism evidence="7 8">
    <name type="scientific">Candidatus Nitrohelix vancouverensis</name>
    <dbReference type="NCBI Taxonomy" id="2705534"/>
    <lineage>
        <taxon>Bacteria</taxon>
        <taxon>Pseudomonadati</taxon>
        <taxon>Nitrospinota/Tectimicrobiota group</taxon>
        <taxon>Nitrospinota</taxon>
        <taxon>Nitrospinia</taxon>
        <taxon>Nitrospinales</taxon>
        <taxon>Nitrospinaceae</taxon>
        <taxon>Candidatus Nitrohelix</taxon>
    </lineage>
</organism>
<name>A0A7T0C3T2_9BACT</name>
<dbReference type="Gene3D" id="1.20.1250.20">
    <property type="entry name" value="MFS general substrate transporter like domains"/>
    <property type="match status" value="1"/>
</dbReference>
<proteinExistence type="predicted"/>
<feature type="transmembrane region" description="Helical" evidence="5">
    <location>
        <begin position="367"/>
        <end position="385"/>
    </location>
</feature>
<dbReference type="CDD" id="cd17370">
    <property type="entry name" value="MFS_MJ1317_like"/>
    <property type="match status" value="1"/>
</dbReference>
<dbReference type="PANTHER" id="PTHR23518:SF2">
    <property type="entry name" value="MAJOR FACILITATOR SUPERFAMILY TRANSPORTER"/>
    <property type="match status" value="1"/>
</dbReference>
<dbReference type="InterPro" id="IPR011701">
    <property type="entry name" value="MFS"/>
</dbReference>
<evidence type="ECO:0000259" key="6">
    <source>
        <dbReference type="PROSITE" id="PS50850"/>
    </source>
</evidence>
<feature type="domain" description="Major facilitator superfamily (MFS) profile" evidence="6">
    <location>
        <begin position="7"/>
        <end position="391"/>
    </location>
</feature>
<feature type="transmembrane region" description="Helical" evidence="5">
    <location>
        <begin position="143"/>
        <end position="161"/>
    </location>
</feature>
<reference evidence="8" key="1">
    <citation type="submission" date="2020-02" db="EMBL/GenBank/DDBJ databases">
        <title>Genomic and physiological characterization of two novel Nitrospinaceae genera.</title>
        <authorList>
            <person name="Mueller A.J."/>
            <person name="Jung M.-Y."/>
            <person name="Strachan C.R."/>
            <person name="Herbold C.W."/>
            <person name="Kirkegaard R.H."/>
            <person name="Daims H."/>
        </authorList>
    </citation>
    <scope>NUCLEOTIDE SEQUENCE [LARGE SCALE GENOMIC DNA]</scope>
</reference>
<dbReference type="KEGG" id="nva:G3M78_11580"/>
<feature type="transmembrane region" description="Helical" evidence="5">
    <location>
        <begin position="284"/>
        <end position="317"/>
    </location>
</feature>
<dbReference type="PROSITE" id="PS50850">
    <property type="entry name" value="MFS"/>
    <property type="match status" value="1"/>
</dbReference>
<gene>
    <name evidence="7" type="ORF">G3M78_11580</name>
</gene>
<evidence type="ECO:0000256" key="1">
    <source>
        <dbReference type="ARBA" id="ARBA00004141"/>
    </source>
</evidence>
<protein>
    <submittedName>
        <fullName evidence="7">MFS transporter</fullName>
    </submittedName>
</protein>
<feature type="transmembrane region" description="Helical" evidence="5">
    <location>
        <begin position="75"/>
        <end position="102"/>
    </location>
</feature>
<dbReference type="GO" id="GO:0022857">
    <property type="term" value="F:transmembrane transporter activity"/>
    <property type="evidence" value="ECO:0007669"/>
    <property type="project" value="InterPro"/>
</dbReference>
<evidence type="ECO:0000256" key="3">
    <source>
        <dbReference type="ARBA" id="ARBA00022989"/>
    </source>
</evidence>
<dbReference type="InterPro" id="IPR020846">
    <property type="entry name" value="MFS_dom"/>
</dbReference>
<dbReference type="EMBL" id="CP048620">
    <property type="protein sequence ID" value="QPJ65999.1"/>
    <property type="molecule type" value="Genomic_DNA"/>
</dbReference>
<comment type="subcellular location">
    <subcellularLocation>
        <location evidence="1">Membrane</location>
        <topology evidence="1">Multi-pass membrane protein</topology>
    </subcellularLocation>
</comment>
<dbReference type="Pfam" id="PF07690">
    <property type="entry name" value="MFS_1"/>
    <property type="match status" value="1"/>
</dbReference>
<dbReference type="AlphaFoldDB" id="A0A7T0C3T2"/>
<evidence type="ECO:0000256" key="2">
    <source>
        <dbReference type="ARBA" id="ARBA00022692"/>
    </source>
</evidence>
<dbReference type="PRINTS" id="PR01035">
    <property type="entry name" value="TCRTETA"/>
</dbReference>
<evidence type="ECO:0000256" key="4">
    <source>
        <dbReference type="ARBA" id="ARBA00023136"/>
    </source>
</evidence>
<feature type="transmembrane region" description="Helical" evidence="5">
    <location>
        <begin position="337"/>
        <end position="360"/>
    </location>
</feature>
<dbReference type="PANTHER" id="PTHR23518">
    <property type="entry name" value="C-METHYLTRANSFERASE"/>
    <property type="match status" value="1"/>
</dbReference>
<dbReference type="SUPFAM" id="SSF103473">
    <property type="entry name" value="MFS general substrate transporter"/>
    <property type="match status" value="1"/>
</dbReference>
<evidence type="ECO:0000313" key="7">
    <source>
        <dbReference type="EMBL" id="QPJ65999.1"/>
    </source>
</evidence>
<feature type="transmembrane region" description="Helical" evidence="5">
    <location>
        <begin position="167"/>
        <end position="185"/>
    </location>
</feature>
<keyword evidence="4 5" id="KW-0472">Membrane</keyword>
<dbReference type="Proteomes" id="UP000594464">
    <property type="component" value="Chromosome"/>
</dbReference>
<sequence>MKYIHPTVLLLGIISLFNDMAGEMIYPLLPLFLFKTLGTGAFRLGLIEGIAEATASLLKVISGIWTDRSGKRKPFILVGYGMAGLAKPLIGLAGSWPAVLALRFMDRVGKGIRTSPRDALIADVSPPEHRGASFGFHRAMDHAGAVIGPLVAALLLMLPTISLREVFFLAAIPAAISFLIAWIGIKESSRTPVAAPTPLSKPIKLSSWNRLSSNYKLYLFSIFIFTLGNSTDAFILLRLSDAGASATWVAVLWSLHHIIKMAANYYGGRLSDRWGHRRQLGLGWIFYAVVYLLFAITDSISGIIAVFMLYGLYYGLVEPSERALAVALAPDHLRGTALGYFHLTLGLAALPASLLFGMIWQNWGHGPAFFVGAALALIATLALQFNDTKSELKNGREA</sequence>
<keyword evidence="3 5" id="KW-1133">Transmembrane helix</keyword>
<dbReference type="GO" id="GO:0016020">
    <property type="term" value="C:membrane"/>
    <property type="evidence" value="ECO:0007669"/>
    <property type="project" value="UniProtKB-SubCell"/>
</dbReference>
<evidence type="ECO:0000313" key="8">
    <source>
        <dbReference type="Proteomes" id="UP000594464"/>
    </source>
</evidence>
<dbReference type="InterPro" id="IPR001958">
    <property type="entry name" value="Tet-R_TetA/multi-R_MdtG-like"/>
</dbReference>
<accession>A0A7T0C3T2</accession>
<dbReference type="InterPro" id="IPR036259">
    <property type="entry name" value="MFS_trans_sf"/>
</dbReference>